<evidence type="ECO:0000256" key="1">
    <source>
        <dbReference type="SAM" id="MobiDB-lite"/>
    </source>
</evidence>
<proteinExistence type="predicted"/>
<name>A0A2D1GAU7_9CAUD</name>
<evidence type="ECO:0000313" key="2">
    <source>
        <dbReference type="EMBL" id="ATN88802.1"/>
    </source>
</evidence>
<reference evidence="3" key="1">
    <citation type="submission" date="2017-09" db="EMBL/GenBank/DDBJ databases">
        <authorList>
            <person name="Ehlers B."/>
            <person name="Leendertz F.H."/>
        </authorList>
    </citation>
    <scope>NUCLEOTIDE SEQUENCE [LARGE SCALE GENOMIC DNA]</scope>
</reference>
<feature type="region of interest" description="Disordered" evidence="1">
    <location>
        <begin position="55"/>
        <end position="77"/>
    </location>
</feature>
<dbReference type="Proteomes" id="UP000231488">
    <property type="component" value="Segment"/>
</dbReference>
<dbReference type="EMBL" id="MF919503">
    <property type="protein sequence ID" value="ATN88802.1"/>
    <property type="molecule type" value="Genomic_DNA"/>
</dbReference>
<accession>A0A2D1GAU7</accession>
<protein>
    <submittedName>
        <fullName evidence="2">Uncharacterized protein</fullName>
    </submittedName>
</protein>
<organism evidence="2 3">
    <name type="scientific">Mycobacterium phage Dingo</name>
    <dbReference type="NCBI Taxonomy" id="2041529"/>
    <lineage>
        <taxon>Viruses</taxon>
        <taxon>Duplodnaviria</taxon>
        <taxon>Heunggongvirae</taxon>
        <taxon>Uroviricota</taxon>
        <taxon>Caudoviricetes</taxon>
        <taxon>Bclasvirinae</taxon>
        <taxon>Pegunavirus</taxon>
        <taxon>Pegunavirus soto</taxon>
    </lineage>
</organism>
<evidence type="ECO:0000313" key="3">
    <source>
        <dbReference type="Proteomes" id="UP000231488"/>
    </source>
</evidence>
<sequence length="77" mass="8783">MSTKSRAVRGRHRRLLGPARVGEVEFLGIWLVRHEVQVHPNGVFILPRKIMPGPTASRRALRRGDRRAARRARHAST</sequence>
<feature type="compositionally biased region" description="Basic residues" evidence="1">
    <location>
        <begin position="68"/>
        <end position="77"/>
    </location>
</feature>
<gene>
    <name evidence="2" type="ORF">SEA_DINGO_91</name>
</gene>